<dbReference type="AlphaFoldDB" id="A0A2N5D5W3"/>
<evidence type="ECO:0000313" key="5">
    <source>
        <dbReference type="Proteomes" id="UP000281192"/>
    </source>
</evidence>
<accession>A0A2N5D5W3</accession>
<evidence type="ECO:0000313" key="3">
    <source>
        <dbReference type="EMBL" id="PLR21449.1"/>
    </source>
</evidence>
<evidence type="ECO:0000313" key="4">
    <source>
        <dbReference type="Proteomes" id="UP000234483"/>
    </source>
</evidence>
<dbReference type="InterPro" id="IPR058548">
    <property type="entry name" value="MlaB-like_STAS"/>
</dbReference>
<proteinExistence type="predicted"/>
<dbReference type="EMBL" id="PJRQ01000002">
    <property type="protein sequence ID" value="PLR21449.1"/>
    <property type="molecule type" value="Genomic_DNA"/>
</dbReference>
<organism evidence="3 4">
    <name type="scientific">Caulobacter flavus</name>
    <dbReference type="NCBI Taxonomy" id="1679497"/>
    <lineage>
        <taxon>Bacteria</taxon>
        <taxon>Pseudomonadati</taxon>
        <taxon>Pseudomonadota</taxon>
        <taxon>Alphaproteobacteria</taxon>
        <taxon>Caulobacterales</taxon>
        <taxon>Caulobacteraceae</taxon>
        <taxon>Caulobacter</taxon>
    </lineage>
</organism>
<dbReference type="SUPFAM" id="SSF52091">
    <property type="entry name" value="SpoIIaa-like"/>
    <property type="match status" value="1"/>
</dbReference>
<dbReference type="EMBL" id="CP026100">
    <property type="protein sequence ID" value="AYV46008.1"/>
    <property type="molecule type" value="Genomic_DNA"/>
</dbReference>
<evidence type="ECO:0000313" key="2">
    <source>
        <dbReference type="EMBL" id="AYV46008.1"/>
    </source>
</evidence>
<dbReference type="Proteomes" id="UP000234483">
    <property type="component" value="Unassembled WGS sequence"/>
</dbReference>
<keyword evidence="5" id="KW-1185">Reference proteome</keyword>
<dbReference type="Pfam" id="PF13466">
    <property type="entry name" value="STAS_2"/>
    <property type="match status" value="1"/>
</dbReference>
<dbReference type="OrthoDB" id="7280289at2"/>
<feature type="domain" description="MlaB-like STAS" evidence="1">
    <location>
        <begin position="5"/>
        <end position="81"/>
    </location>
</feature>
<gene>
    <name evidence="2" type="ORF">C1707_06955</name>
    <name evidence="3" type="ORF">CFHF_00390</name>
</gene>
<protein>
    <submittedName>
        <fullName evidence="3">Chemotaxis protein CheX</fullName>
    </submittedName>
</protein>
<dbReference type="KEGG" id="cfh:C1707_06955"/>
<dbReference type="Proteomes" id="UP000281192">
    <property type="component" value="Chromosome"/>
</dbReference>
<evidence type="ECO:0000259" key="1">
    <source>
        <dbReference type="Pfam" id="PF13466"/>
    </source>
</evidence>
<name>A0A2N5D5W3_9CAUL</name>
<dbReference type="InterPro" id="IPR036513">
    <property type="entry name" value="STAS_dom_sf"/>
</dbReference>
<reference evidence="3 4" key="1">
    <citation type="submission" date="2017-12" db="EMBL/GenBank/DDBJ databases">
        <title>The genome sequence of Caulobacter flavus CGMCC1 15093.</title>
        <authorList>
            <person name="Gao J."/>
            <person name="Mao X."/>
            <person name="Sun J."/>
        </authorList>
    </citation>
    <scope>NUCLEOTIDE SEQUENCE [LARGE SCALE GENOMIC DNA]</scope>
    <source>
        <strain evidence="3 4">CGMCC1 15093</strain>
    </source>
</reference>
<reference evidence="2 5" key="2">
    <citation type="submission" date="2018-01" db="EMBL/GenBank/DDBJ databases">
        <title>Complete genome sequence of Caulobacter flavus RHGG3.</title>
        <authorList>
            <person name="Yang E."/>
        </authorList>
    </citation>
    <scope>NUCLEOTIDE SEQUENCE [LARGE SCALE GENOMIC DNA]</scope>
    <source>
        <strain evidence="2 5">RHGG3</strain>
    </source>
</reference>
<sequence>MMTVLSLPETLDLKASGPLKAAFLERRGEAVEVDAGSVRRLGGLCLQVLLAAKTAWAADGKSFSIRAPSEAFVETTRLFGAEGALLSADIHGVQS</sequence>